<dbReference type="SUPFAM" id="SSF46934">
    <property type="entry name" value="UBA-like"/>
    <property type="match status" value="1"/>
</dbReference>
<accession>A0A0L8HJ46</accession>
<name>A0A0L8HJ46_OCTBM</name>
<evidence type="ECO:0000256" key="1">
    <source>
        <dbReference type="SAM" id="MobiDB-lite"/>
    </source>
</evidence>
<protein>
    <submittedName>
        <fullName evidence="2">Uncharacterized protein</fullName>
    </submittedName>
</protein>
<dbReference type="Pfam" id="PF14555">
    <property type="entry name" value="UBA_4"/>
    <property type="match status" value="1"/>
</dbReference>
<gene>
    <name evidence="2" type="ORF">OCBIM_22013618mg</name>
</gene>
<dbReference type="STRING" id="37653.A0A0L8HJ46"/>
<dbReference type="OrthoDB" id="270602at2759"/>
<dbReference type="InterPro" id="IPR009060">
    <property type="entry name" value="UBA-like_sf"/>
</dbReference>
<sequence>MAARGKKKIVSATVDHFCSITGVTADVGERMIEACNGDLQMAVEMHMDGNTSIMLPNSEKGSTSTKSSISNK</sequence>
<dbReference type="EMBL" id="KQ418039">
    <property type="protein sequence ID" value="KOF89129.1"/>
    <property type="molecule type" value="Genomic_DNA"/>
</dbReference>
<reference evidence="2" key="1">
    <citation type="submission" date="2015-07" db="EMBL/GenBank/DDBJ databases">
        <title>MeaNS - Measles Nucleotide Surveillance Program.</title>
        <authorList>
            <person name="Tran T."/>
            <person name="Druce J."/>
        </authorList>
    </citation>
    <scope>NUCLEOTIDE SEQUENCE</scope>
    <source>
        <strain evidence="2">UCB-OBI-ISO-001</strain>
        <tissue evidence="2">Gonad</tissue>
    </source>
</reference>
<dbReference type="CDD" id="cd14345">
    <property type="entry name" value="UBA_UBXD7"/>
    <property type="match status" value="1"/>
</dbReference>
<organism evidence="2">
    <name type="scientific">Octopus bimaculoides</name>
    <name type="common">California two-spotted octopus</name>
    <dbReference type="NCBI Taxonomy" id="37653"/>
    <lineage>
        <taxon>Eukaryota</taxon>
        <taxon>Metazoa</taxon>
        <taxon>Spiralia</taxon>
        <taxon>Lophotrochozoa</taxon>
        <taxon>Mollusca</taxon>
        <taxon>Cephalopoda</taxon>
        <taxon>Coleoidea</taxon>
        <taxon>Octopodiformes</taxon>
        <taxon>Octopoda</taxon>
        <taxon>Incirrata</taxon>
        <taxon>Octopodidae</taxon>
        <taxon>Octopus</taxon>
    </lineage>
</organism>
<feature type="region of interest" description="Disordered" evidence="1">
    <location>
        <begin position="51"/>
        <end position="72"/>
    </location>
</feature>
<evidence type="ECO:0000313" key="2">
    <source>
        <dbReference type="EMBL" id="KOF89129.1"/>
    </source>
</evidence>
<dbReference type="Gene3D" id="1.10.8.10">
    <property type="entry name" value="DNA helicase RuvA subunit, C-terminal domain"/>
    <property type="match status" value="1"/>
</dbReference>
<dbReference type="AlphaFoldDB" id="A0A0L8HJ46"/>
<proteinExistence type="predicted"/>